<evidence type="ECO:0008006" key="5">
    <source>
        <dbReference type="Google" id="ProtNLM"/>
    </source>
</evidence>
<sequence length="136" mass="14524">MSESYNQHDPQNSGQNYGSYSAPSEQPYAQNYNQPYAQNYNQPYGQVAVNPDGQKHAQNAMIFGILSIVIAGLGVVFGPLALSQVRKAESYGAEATVGKVTGWIGLVLGILSLLFIIAYIAFIVILIGTAGTSSSY</sequence>
<accession>A0A9D2ZSK3</accession>
<feature type="compositionally biased region" description="Polar residues" evidence="1">
    <location>
        <begin position="1"/>
        <end position="24"/>
    </location>
</feature>
<evidence type="ECO:0000313" key="4">
    <source>
        <dbReference type="Proteomes" id="UP000823908"/>
    </source>
</evidence>
<dbReference type="AlphaFoldDB" id="A0A9D2ZSK3"/>
<keyword evidence="2" id="KW-0472">Membrane</keyword>
<keyword evidence="2" id="KW-1133">Transmembrane helix</keyword>
<dbReference type="EMBL" id="DWUS01000090">
    <property type="protein sequence ID" value="HJD50992.1"/>
    <property type="molecule type" value="Genomic_DNA"/>
</dbReference>
<name>A0A9D2ZSK3_9MICC</name>
<proteinExistence type="predicted"/>
<keyword evidence="2" id="KW-0812">Transmembrane</keyword>
<feature type="transmembrane region" description="Helical" evidence="2">
    <location>
        <begin position="60"/>
        <end position="82"/>
    </location>
</feature>
<comment type="caution">
    <text evidence="3">The sequence shown here is derived from an EMBL/GenBank/DDBJ whole genome shotgun (WGS) entry which is preliminary data.</text>
</comment>
<protein>
    <recommendedName>
        <fullName evidence="5">DUF4190 domain-containing protein</fullName>
    </recommendedName>
</protein>
<reference evidence="3" key="1">
    <citation type="journal article" date="2021" name="PeerJ">
        <title>Extensive microbial diversity within the chicken gut microbiome revealed by metagenomics and culture.</title>
        <authorList>
            <person name="Gilroy R."/>
            <person name="Ravi A."/>
            <person name="Getino M."/>
            <person name="Pursley I."/>
            <person name="Horton D.L."/>
            <person name="Alikhan N.F."/>
            <person name="Baker D."/>
            <person name="Gharbi K."/>
            <person name="Hall N."/>
            <person name="Watson M."/>
            <person name="Adriaenssens E.M."/>
            <person name="Foster-Nyarko E."/>
            <person name="Jarju S."/>
            <person name="Secka A."/>
            <person name="Antonio M."/>
            <person name="Oren A."/>
            <person name="Chaudhuri R.R."/>
            <person name="La Ragione R."/>
            <person name="Hildebrand F."/>
            <person name="Pallen M.J."/>
        </authorList>
    </citation>
    <scope>NUCLEOTIDE SEQUENCE</scope>
    <source>
        <strain evidence="3">ChiHjej10B9-4811</strain>
    </source>
</reference>
<feature type="region of interest" description="Disordered" evidence="1">
    <location>
        <begin position="1"/>
        <end position="30"/>
    </location>
</feature>
<evidence type="ECO:0000256" key="1">
    <source>
        <dbReference type="SAM" id="MobiDB-lite"/>
    </source>
</evidence>
<evidence type="ECO:0000256" key="2">
    <source>
        <dbReference type="SAM" id="Phobius"/>
    </source>
</evidence>
<reference evidence="3" key="2">
    <citation type="submission" date="2021-04" db="EMBL/GenBank/DDBJ databases">
        <authorList>
            <person name="Gilroy R."/>
        </authorList>
    </citation>
    <scope>NUCLEOTIDE SEQUENCE</scope>
    <source>
        <strain evidence="3">ChiHjej10B9-4811</strain>
    </source>
</reference>
<dbReference type="Proteomes" id="UP000823908">
    <property type="component" value="Unassembled WGS sequence"/>
</dbReference>
<organism evidence="3 4">
    <name type="scientific">Candidatus Rothia avistercoris</name>
    <dbReference type="NCBI Taxonomy" id="2840479"/>
    <lineage>
        <taxon>Bacteria</taxon>
        <taxon>Bacillati</taxon>
        <taxon>Actinomycetota</taxon>
        <taxon>Actinomycetes</taxon>
        <taxon>Micrococcales</taxon>
        <taxon>Micrococcaceae</taxon>
        <taxon>Rothia</taxon>
    </lineage>
</organism>
<gene>
    <name evidence="3" type="ORF">H9908_03885</name>
</gene>
<evidence type="ECO:0000313" key="3">
    <source>
        <dbReference type="EMBL" id="HJD50992.1"/>
    </source>
</evidence>
<feature type="transmembrane region" description="Helical" evidence="2">
    <location>
        <begin position="103"/>
        <end position="127"/>
    </location>
</feature>